<gene>
    <name evidence="4" type="ORF">EDS130_LOCUS2697</name>
</gene>
<dbReference type="AlphaFoldDB" id="A0A813PV82"/>
<dbReference type="Pfam" id="PF24681">
    <property type="entry name" value="Kelch_KLHDC2_KLHL20_DRC7"/>
    <property type="match status" value="1"/>
</dbReference>
<keyword evidence="3" id="KW-0472">Membrane</keyword>
<dbReference type="EMBL" id="CAJNOJ010000006">
    <property type="protein sequence ID" value="CAF0758804.1"/>
    <property type="molecule type" value="Genomic_DNA"/>
</dbReference>
<name>A0A813PV82_ADIRI</name>
<dbReference type="SUPFAM" id="SSF117281">
    <property type="entry name" value="Kelch motif"/>
    <property type="match status" value="2"/>
</dbReference>
<feature type="transmembrane region" description="Helical" evidence="3">
    <location>
        <begin position="77"/>
        <end position="100"/>
    </location>
</feature>
<dbReference type="PANTHER" id="PTHR46428">
    <property type="entry name" value="KELCH DOMAIN-CONTAINING PROTEIN 10"/>
    <property type="match status" value="1"/>
</dbReference>
<dbReference type="GO" id="GO:0032874">
    <property type="term" value="P:positive regulation of stress-activated MAPK cascade"/>
    <property type="evidence" value="ECO:0007669"/>
    <property type="project" value="TreeGrafter"/>
</dbReference>
<keyword evidence="2" id="KW-0677">Repeat</keyword>
<dbReference type="InterPro" id="IPR015915">
    <property type="entry name" value="Kelch-typ_b-propeller"/>
</dbReference>
<comment type="caution">
    <text evidence="4">The sequence shown here is derived from an EMBL/GenBank/DDBJ whole genome shotgun (WGS) entry which is preliminary data.</text>
</comment>
<dbReference type="Proteomes" id="UP000663852">
    <property type="component" value="Unassembled WGS sequence"/>
</dbReference>
<dbReference type="OrthoDB" id="7676067at2759"/>
<evidence type="ECO:0000313" key="4">
    <source>
        <dbReference type="EMBL" id="CAF0758804.1"/>
    </source>
</evidence>
<dbReference type="InterPro" id="IPR052125">
    <property type="entry name" value="KLHDC10"/>
</dbReference>
<evidence type="ECO:0000256" key="3">
    <source>
        <dbReference type="SAM" id="Phobius"/>
    </source>
</evidence>
<reference evidence="4" key="1">
    <citation type="submission" date="2021-02" db="EMBL/GenBank/DDBJ databases">
        <authorList>
            <person name="Nowell W R."/>
        </authorList>
    </citation>
    <scope>NUCLEOTIDE SEQUENCE</scope>
</reference>
<keyword evidence="3" id="KW-1133">Transmembrane helix</keyword>
<accession>A0A813PV82</accession>
<protein>
    <submittedName>
        <fullName evidence="4">Uncharacterized protein</fullName>
    </submittedName>
</protein>
<sequence>MLIVYKQRDLQTENRFLILDESIGYKDKYGYFFLLNLFGHFRYQFRYILTLLVVSGLHIHKVERIQKQSHRTFFSKFIFFVCLSTMLELTTLMIFTWLTLRVRYFHNYFKDFVLFDIDINNNVIIRWICSFVMTNDPSTNQKPNRQPSTTSMMDNLINIAKSKFNLCPANDPIQTNNLMQFIESIPLESSEKPHPRSGHRAVATESDLWIWGGYYPSGGEDEPERMFQELWRYNFALRQWTLEQTTGDGPILTLASHSMCLYRNLLLVFGGTGLPFGFHVSNDLFVLDLKRLHWKRYRTRDEQPQQVYGASMILNEDHLYILCGTNSWIYNSDVYDIDLPNLKCQQIGSTFDEIEDPSETGRYRQEAYLHQNKIYLFGGGGVSGISFSLKHLPVFDLATQSWSFVHTNPDPIYNFPTPRKFHSIFPFHNNQVIMFGGAQFNRFNNRHVVVNDRIWVFNFEKLEWSILPSLTIPRPTYFHAAAMNERGEVWIHGGVVVEPRSTDTNMNRSEMRVTTLYMMHTRVPNLSELTWDYFLNSLPDRTRLVRQPELMTELHIPRRFIERIH</sequence>
<proteinExistence type="predicted"/>
<evidence type="ECO:0000256" key="1">
    <source>
        <dbReference type="ARBA" id="ARBA00022441"/>
    </source>
</evidence>
<dbReference type="Gene3D" id="2.120.10.80">
    <property type="entry name" value="Kelch-type beta propeller"/>
    <property type="match status" value="2"/>
</dbReference>
<organism evidence="4 5">
    <name type="scientific">Adineta ricciae</name>
    <name type="common">Rotifer</name>
    <dbReference type="NCBI Taxonomy" id="249248"/>
    <lineage>
        <taxon>Eukaryota</taxon>
        <taxon>Metazoa</taxon>
        <taxon>Spiralia</taxon>
        <taxon>Gnathifera</taxon>
        <taxon>Rotifera</taxon>
        <taxon>Eurotatoria</taxon>
        <taxon>Bdelloidea</taxon>
        <taxon>Adinetida</taxon>
        <taxon>Adinetidae</taxon>
        <taxon>Adineta</taxon>
    </lineage>
</organism>
<evidence type="ECO:0000313" key="5">
    <source>
        <dbReference type="Proteomes" id="UP000663852"/>
    </source>
</evidence>
<dbReference type="PANTHER" id="PTHR46428:SF1">
    <property type="entry name" value="KELCH DOMAIN-CONTAINING PROTEIN 10"/>
    <property type="match status" value="1"/>
</dbReference>
<keyword evidence="1" id="KW-0880">Kelch repeat</keyword>
<keyword evidence="3" id="KW-0812">Transmembrane</keyword>
<evidence type="ECO:0000256" key="2">
    <source>
        <dbReference type="ARBA" id="ARBA00022737"/>
    </source>
</evidence>